<dbReference type="RefSeq" id="WP_077463625.1">
    <property type="nucleotide sequence ID" value="NZ_MLAA01000031.1"/>
</dbReference>
<dbReference type="PANTHER" id="PTHR42852:SF6">
    <property type="entry name" value="THIOL:DISULFIDE INTERCHANGE PROTEIN DSBE"/>
    <property type="match status" value="1"/>
</dbReference>
<dbReference type="Gene3D" id="3.40.30.10">
    <property type="entry name" value="Glutaredoxin"/>
    <property type="match status" value="1"/>
</dbReference>
<feature type="domain" description="Thioredoxin" evidence="6">
    <location>
        <begin position="35"/>
        <end position="175"/>
    </location>
</feature>
<evidence type="ECO:0000256" key="5">
    <source>
        <dbReference type="ARBA" id="ARBA00023284"/>
    </source>
</evidence>
<evidence type="ECO:0000313" key="8">
    <source>
        <dbReference type="Proteomes" id="UP000188820"/>
    </source>
</evidence>
<protein>
    <submittedName>
        <fullName evidence="7">Thiol:disulfide interchange protein</fullName>
    </submittedName>
</protein>
<reference evidence="7 8" key="1">
    <citation type="submission" date="2016-10" db="EMBL/GenBank/DDBJ databases">
        <title>Rodentibacter gen. nov. and new species.</title>
        <authorList>
            <person name="Christensen H."/>
        </authorList>
    </citation>
    <scope>NUCLEOTIDE SEQUENCE [LARGE SCALE GENOMIC DNA]</scope>
    <source>
        <strain evidence="7 8">1998236014</strain>
    </source>
</reference>
<keyword evidence="3" id="KW-0201">Cytochrome c-type biogenesis</keyword>
<evidence type="ECO:0000256" key="4">
    <source>
        <dbReference type="ARBA" id="ARBA00023157"/>
    </source>
</evidence>
<dbReference type="InterPro" id="IPR013740">
    <property type="entry name" value="Redoxin"/>
</dbReference>
<evidence type="ECO:0000256" key="3">
    <source>
        <dbReference type="ARBA" id="ARBA00022748"/>
    </source>
</evidence>
<dbReference type="Proteomes" id="UP000188820">
    <property type="component" value="Unassembled WGS sequence"/>
</dbReference>
<organism evidence="7 8">
    <name type="scientific">Rodentibacter caecimuris</name>
    <dbReference type="NCBI Taxonomy" id="1796644"/>
    <lineage>
        <taxon>Bacteria</taxon>
        <taxon>Pseudomonadati</taxon>
        <taxon>Pseudomonadota</taxon>
        <taxon>Gammaproteobacteria</taxon>
        <taxon>Pasteurellales</taxon>
        <taxon>Pasteurellaceae</taxon>
        <taxon>Rodentibacter</taxon>
    </lineage>
</organism>
<name>A0ABX3L014_9PAST</name>
<dbReference type="NCBIfam" id="TIGR00385">
    <property type="entry name" value="dsbE"/>
    <property type="match status" value="1"/>
</dbReference>
<dbReference type="InterPro" id="IPR013766">
    <property type="entry name" value="Thioredoxin_domain"/>
</dbReference>
<evidence type="ECO:0000256" key="2">
    <source>
        <dbReference type="ARBA" id="ARBA00007758"/>
    </source>
</evidence>
<dbReference type="InterPro" id="IPR004799">
    <property type="entry name" value="Periplasmic_diS_OxRdtase_DsbE"/>
</dbReference>
<keyword evidence="8" id="KW-1185">Reference proteome</keyword>
<accession>A0ABX3L014</accession>
<sequence>MNKKILFFLPLLGVLGICFLLLLGLNQDPRRLVSAFIDKPIPEFYQADLNQPNLQRSSKDFPHRPFLLNVWGSWCQYCKQEHPLLMQISQQFPIIGINYRDKTEFAIEMLERYGNPYLWNIKDSRGEFALKLGVDGAPETYLVDQYGVIRYRHSGLLDKHTWQTVFIPKINQLIQK</sequence>
<keyword evidence="4" id="KW-1015">Disulfide bond</keyword>
<keyword evidence="5" id="KW-0676">Redox-active center</keyword>
<comment type="caution">
    <text evidence="7">The sequence shown here is derived from an EMBL/GenBank/DDBJ whole genome shotgun (WGS) entry which is preliminary data.</text>
</comment>
<dbReference type="CDD" id="cd03010">
    <property type="entry name" value="TlpA_like_DsbE"/>
    <property type="match status" value="1"/>
</dbReference>
<dbReference type="InterPro" id="IPR050553">
    <property type="entry name" value="Thioredoxin_ResA/DsbE_sf"/>
</dbReference>
<gene>
    <name evidence="7" type="ORF">BKG89_07345</name>
</gene>
<dbReference type="Pfam" id="PF08534">
    <property type="entry name" value="Redoxin"/>
    <property type="match status" value="1"/>
</dbReference>
<comment type="subcellular location">
    <subcellularLocation>
        <location evidence="1">Cell inner membrane</location>
        <topology evidence="1">Single-pass membrane protein</topology>
        <orientation evidence="1">Periplasmic side</orientation>
    </subcellularLocation>
</comment>
<dbReference type="InterPro" id="IPR036249">
    <property type="entry name" value="Thioredoxin-like_sf"/>
</dbReference>
<comment type="similarity">
    <text evidence="2">Belongs to the thioredoxin family. DsbE subfamily.</text>
</comment>
<dbReference type="PROSITE" id="PS51352">
    <property type="entry name" value="THIOREDOXIN_2"/>
    <property type="match status" value="1"/>
</dbReference>
<dbReference type="EMBL" id="MLAA01000031">
    <property type="protein sequence ID" value="OOF68773.1"/>
    <property type="molecule type" value="Genomic_DNA"/>
</dbReference>
<proteinExistence type="inferred from homology"/>
<evidence type="ECO:0000259" key="6">
    <source>
        <dbReference type="PROSITE" id="PS51352"/>
    </source>
</evidence>
<dbReference type="PANTHER" id="PTHR42852">
    <property type="entry name" value="THIOL:DISULFIDE INTERCHANGE PROTEIN DSBE"/>
    <property type="match status" value="1"/>
</dbReference>
<dbReference type="SUPFAM" id="SSF52833">
    <property type="entry name" value="Thioredoxin-like"/>
    <property type="match status" value="1"/>
</dbReference>
<evidence type="ECO:0000256" key="1">
    <source>
        <dbReference type="ARBA" id="ARBA00004383"/>
    </source>
</evidence>
<evidence type="ECO:0000313" key="7">
    <source>
        <dbReference type="EMBL" id="OOF68773.1"/>
    </source>
</evidence>